<feature type="region of interest" description="Disordered" evidence="2">
    <location>
        <begin position="1984"/>
        <end position="2007"/>
    </location>
</feature>
<feature type="compositionally biased region" description="Polar residues" evidence="2">
    <location>
        <begin position="38"/>
        <end position="50"/>
    </location>
</feature>
<feature type="compositionally biased region" description="Pro residues" evidence="2">
    <location>
        <begin position="61"/>
        <end position="104"/>
    </location>
</feature>
<feature type="region of interest" description="Disordered" evidence="2">
    <location>
        <begin position="1818"/>
        <end position="1847"/>
    </location>
</feature>
<accession>A0A2M8KMR3</accession>
<feature type="compositionally biased region" description="Basic and acidic residues" evidence="2">
    <location>
        <begin position="615"/>
        <end position="631"/>
    </location>
</feature>
<proteinExistence type="predicted"/>
<evidence type="ECO:0000313" key="3">
    <source>
        <dbReference type="EMBL" id="PJE61198.1"/>
    </source>
</evidence>
<evidence type="ECO:0000256" key="2">
    <source>
        <dbReference type="SAM" id="MobiDB-lite"/>
    </source>
</evidence>
<feature type="compositionally biased region" description="Pro residues" evidence="2">
    <location>
        <begin position="1824"/>
        <end position="1838"/>
    </location>
</feature>
<dbReference type="Proteomes" id="UP000231434">
    <property type="component" value="Unassembled WGS sequence"/>
</dbReference>
<evidence type="ECO:0000313" key="4">
    <source>
        <dbReference type="Proteomes" id="UP000231434"/>
    </source>
</evidence>
<organism evidence="3 4">
    <name type="scientific">Candidatus Roizmanbacteria bacterium CG10_big_fil_rev_8_21_14_0_10_36_26</name>
    <dbReference type="NCBI Taxonomy" id="1974851"/>
    <lineage>
        <taxon>Bacteria</taxon>
        <taxon>Candidatus Roizmaniibacteriota</taxon>
    </lineage>
</organism>
<sequence length="2215" mass="248253">MEPASIREISNNSTGQCPRLGDTPDNLFSNVHLPEKGQGQQRRSSITYKQDFSGDRRPVIKPQPEPLPHVEPTPPPTPVQPPEPLPPQPVEPPPQPPIEPPPSPPRRELPLGGRLITEPQLERRFVDHKPEFFVDKRAGTAEELSPQETAKKYTNEVKRIDDFLFETVDGQKKPKQWLTDVYPPDEGMSADDPKYHDRLVQAVAQRIRFQGDFKAEQLRTGRADADPLYDQMRKSGMFNEMSEEEKLLRATEAMHYLHLQAENDTMLEEYQKTREELMRFSIKPVESPSGGLMDLSGEAPIFNLPNLTPEQIQNYQQQLESYRNFREMAAIANNQAKMDEYDQKIKQVQDNLYGREQRKKVSAESPFVPDMDLYASALLTDAFMDLPYEKDSDGQPVTMRQKIEQIQGKIMALKAQPSYHLDDLNRLTNEAMLLRKEFYGKAREVLQKRNIASPFNERNSPFQYYALQLLRDFNSPTKTPNMLEALVDRYVAHHHLPNDNGEALKQSLMARLTKLYNIQQGESGVTNFATYAHEGVDFLERKTEIALAEPELHKIPKTIRGKDFIKVGRYEEVPLDYEVPILKGKGSEPPTPVPPTPEPLPLTPPNPEPITPPKPGDEKGVEPAPVKKDEDVTPPGPPRPPTPEKEPLQLSHNLAIVGDMEQQKKEIEGGVDFQLQLAQKIDYKSKNKIGRFFETIGHIPKIIGRGVWQNTFFQPVFREREKRWRRSLMEETGLSHLPNELVEEAMKQGKEKTKHRNFFRKVLLDSWYNFGVQIYGLDTTQRIEAKQWLKKQVDLVRQGSAQVDAKFKGVINSGYDEKEAFGARLAIDNDIVLHKGDQREVLADRQKQEQLEKDFFTLLIPYINGQKDDAWAKQEIDKYCSEKDVTQFGLAKVLGDQYKGLVDQTTVVGSNMRRIAEYFKNNRQRFVEEGIINKSDDINSWLEACRSTDPNKKINFKIFIAQAEISEAGDVSKKKREKATTLLAAREKSWLENAAGNSFVRWAVRFAPSLGLNEVTIAGYVGSLAYSLIPSNPTQAKMIGGALGIPLIVAGSAAMPVLIPIGAGAAAAGVFSGVREAIRLGKERRSIERDASFNILPGDEIKLNGFSRFMGAIYGRTSRQKMIGEGTQEKPGYIAHQRLASELASGLTRGSGLFSDPEKLTSTLPENVSIDQVRKALHFLAESKARIDLTAETNRRFIRYDGQLVEAQQQEILDGATKEVFERLSFLFTQRQDLKTEFFKFGVTDFRCLYDRLVSAYQYNLTGDNKAMTPDLRQLVDLLGTDAAKGFIAEKQSLKKRDRAFKWLQVGKGIHRAGGVATTSLVTGMAVAEAKHLLTGSPPPWPWREHLPTGAAKIDNGPALSNTELDRLNVSLPAGYHTVDSNTFVDDHGITHHWSDMEIVDANHNGVMESGEALLLRDKNTHEVLFNLAHDAGKDITGGQTDIFKPDVTTHAQGLDLDHNGSIDVQVKVPDNTHWVQNSDDSWNLQGTDVHSNSITLISNAKIEPNGHISGIDYQGNHVEYNPSSGIMTGPDGGVMGGKDLWQSAANYRVVHAGSETAIPINNYTYSTGDTAHPSWGVKFAFPDSAVHNPNTGVTEYLHTAAENGRLGLLLQVPHYGPQGKDVSIFVPAHFDNTLHQYVVDFNPTDQTTMIALPDGSHISMANLSQIFLNEEKLAQHGIEGSLGSETWYEGRQFFNLANPDGLIGHQGRILGGYFDTGSKATDYGFVAAPGQAQGAFIATHAIHGSSQIDLGPGEIPPTQITEVNINSISELLPGKIGYQLAPELLPTQPGDFSVGVLPTPFTSYAEVGGVKETSTFKQATAPAQPPPPPPRPVPPTPAEDEKKKKDELERQAYLQSRERGRAELDRDLQLVKTKGALSEDEFKTRWLKTPAEAEADKDNTVKNVYIEILLEEAVFNEVFMSLPAEDRAFLKKIEEESKKEGFKLSPEDEQRLTQLQKQIHEKAQELLAGSDDKRNEFRAKFDAWEAEAAKPTSSTPAPTDNRSNINEGNIRIQLAQRQAELNNLEALIRFKKGKQNKDKKLREEVPDDEKKAEQLKQEIAALETSLNVSLPTEMETKMVISDEEWKKLPVLKPGDLKFNKEQIGSVVKSGASNAFIVEIGLQQKKAPYEVYDYDMEKKKFRLRKLYPGAPTLTLIAPNGSVFDVKADAGYVLDFDENYFIIDNVFYSLFENSVLIAVTDQQKIKELKKKIEKRN</sequence>
<dbReference type="EMBL" id="PFEB01000004">
    <property type="protein sequence ID" value="PJE61198.1"/>
    <property type="molecule type" value="Genomic_DNA"/>
</dbReference>
<keyword evidence="1" id="KW-0175">Coiled coil</keyword>
<evidence type="ECO:0000256" key="1">
    <source>
        <dbReference type="SAM" id="Coils"/>
    </source>
</evidence>
<gene>
    <name evidence="3" type="ORF">COU86_00280</name>
</gene>
<feature type="region of interest" description="Disordered" evidence="2">
    <location>
        <begin position="581"/>
        <end position="648"/>
    </location>
</feature>
<reference evidence="4" key="1">
    <citation type="submission" date="2017-09" db="EMBL/GenBank/DDBJ databases">
        <title>Depth-based differentiation of microbial function through sediment-hosted aquifers and enrichment of novel symbionts in the deep terrestrial subsurface.</title>
        <authorList>
            <person name="Probst A.J."/>
            <person name="Ladd B."/>
            <person name="Jarett J.K."/>
            <person name="Geller-Mcgrath D.E."/>
            <person name="Sieber C.M.K."/>
            <person name="Emerson J.B."/>
            <person name="Anantharaman K."/>
            <person name="Thomas B.C."/>
            <person name="Malmstrom R."/>
            <person name="Stieglmeier M."/>
            <person name="Klingl A."/>
            <person name="Woyke T."/>
            <person name="Ryan C.M."/>
            <person name="Banfield J.F."/>
        </authorList>
    </citation>
    <scope>NUCLEOTIDE SEQUENCE [LARGE SCALE GENOMIC DNA]</scope>
</reference>
<feature type="compositionally biased region" description="Pro residues" evidence="2">
    <location>
        <begin position="589"/>
        <end position="614"/>
    </location>
</feature>
<feature type="region of interest" description="Disordered" evidence="2">
    <location>
        <begin position="1"/>
        <end position="111"/>
    </location>
</feature>
<comment type="caution">
    <text evidence="3">The sequence shown here is derived from an EMBL/GenBank/DDBJ whole genome shotgun (WGS) entry which is preliminary data.</text>
</comment>
<protein>
    <submittedName>
        <fullName evidence="3">Uncharacterized protein</fullName>
    </submittedName>
</protein>
<name>A0A2M8KMR3_9BACT</name>
<feature type="coiled-coil region" evidence="1">
    <location>
        <begin position="2039"/>
        <end position="2066"/>
    </location>
</feature>
<feature type="compositionally biased region" description="Polar residues" evidence="2">
    <location>
        <begin position="1992"/>
        <end position="2007"/>
    </location>
</feature>